<evidence type="ECO:0000256" key="5">
    <source>
        <dbReference type="HAMAP-Rule" id="MF_01114"/>
    </source>
</evidence>
<evidence type="ECO:0000313" key="8">
    <source>
        <dbReference type="EMBL" id="OAA84875.1"/>
    </source>
</evidence>
<proteinExistence type="inferred from homology"/>
<dbReference type="Gene3D" id="1.10.10.10">
    <property type="entry name" value="Winged helix-like DNA-binding domain superfamily/Winged helix DNA-binding domain"/>
    <property type="match status" value="3"/>
</dbReference>
<reference evidence="8 9" key="1">
    <citation type="journal article" date="2015" name="Biotechnol. Bioeng.">
        <title>Genome sequence and phenotypic characterization of Caulobacter segnis.</title>
        <authorList>
            <person name="Patel S."/>
            <person name="Fletcher B."/>
            <person name="Scott D.C."/>
            <person name="Ely B."/>
        </authorList>
    </citation>
    <scope>NUCLEOTIDE SEQUENCE [LARGE SCALE GENOMIC DNA]</scope>
    <source>
        <strain evidence="8 9">ERI-2</strain>
    </source>
</reference>
<comment type="caution">
    <text evidence="8">The sequence shown here is derived from an EMBL/GenBank/DDBJ whole genome shotgun (WGS) entry which is preliminary data.</text>
</comment>
<evidence type="ECO:0000256" key="2">
    <source>
        <dbReference type="ARBA" id="ARBA00009695"/>
    </source>
</evidence>
<accession>A0A168MLU0</accession>
<dbReference type="HAMAP" id="MF_01114">
    <property type="entry name" value="RecX"/>
    <property type="match status" value="1"/>
</dbReference>
<feature type="domain" description="RecX second three-helical" evidence="6">
    <location>
        <begin position="110"/>
        <end position="146"/>
    </location>
</feature>
<dbReference type="AlphaFoldDB" id="A0A168MLU0"/>
<comment type="function">
    <text evidence="5">Modulates RecA activity.</text>
</comment>
<dbReference type="InterPro" id="IPR053926">
    <property type="entry name" value="RecX_HTH_1st"/>
</dbReference>
<organism evidence="8 9">
    <name type="scientific">Clostridium ljungdahlii</name>
    <dbReference type="NCBI Taxonomy" id="1538"/>
    <lineage>
        <taxon>Bacteria</taxon>
        <taxon>Bacillati</taxon>
        <taxon>Bacillota</taxon>
        <taxon>Clostridia</taxon>
        <taxon>Eubacteriales</taxon>
        <taxon>Clostridiaceae</taxon>
        <taxon>Clostridium</taxon>
    </lineage>
</organism>
<dbReference type="InterPro" id="IPR003783">
    <property type="entry name" value="Regulatory_RecX"/>
</dbReference>
<gene>
    <name evidence="5 8" type="primary">recX</name>
    <name evidence="8" type="ORF">WY13_02778</name>
</gene>
<dbReference type="Pfam" id="PF02631">
    <property type="entry name" value="RecX_HTH2"/>
    <property type="match status" value="1"/>
</dbReference>
<dbReference type="PANTHER" id="PTHR33602:SF1">
    <property type="entry name" value="REGULATORY PROTEIN RECX FAMILY PROTEIN"/>
    <property type="match status" value="1"/>
</dbReference>
<dbReference type="OrthoDB" id="5421057at2"/>
<dbReference type="NCBIfam" id="NF001058">
    <property type="entry name" value="PRK00117.4-1"/>
    <property type="match status" value="1"/>
</dbReference>
<evidence type="ECO:0000256" key="4">
    <source>
        <dbReference type="ARBA" id="ARBA00022490"/>
    </source>
</evidence>
<feature type="domain" description="RecX first three-helical" evidence="7">
    <location>
        <begin position="64"/>
        <end position="103"/>
    </location>
</feature>
<dbReference type="Pfam" id="PF21982">
    <property type="entry name" value="RecX_HTH1"/>
    <property type="match status" value="1"/>
</dbReference>
<evidence type="ECO:0000256" key="1">
    <source>
        <dbReference type="ARBA" id="ARBA00004496"/>
    </source>
</evidence>
<dbReference type="Proteomes" id="UP000077407">
    <property type="component" value="Unassembled WGS sequence"/>
</dbReference>
<sequence>MSNYTVTKIELQKKNKGRVNVYINEEFAFACSAELVYSYGISKGTSVDMNYLKSIIEEDNFIKCKSCALKIIEKVYKTEKQIKDKLAQKQYDENAISRTIKFLKEYKFVDDDKFTELYIKEKIYSQGKNKIRYSLIKKGISEDIISKRLDLIDEEQEEKAAFNIAEKKYAMLIKSENNLRKVYEKLGNYLARSGYSFEKARTVSDKVIKKYAKLEDEKKQSFQENMQEKSKDELYNLASKRYRIITKSETDRNKIYRRLGEYLLRRGYLWTDIKNTLNELLKD</sequence>
<name>A0A168MLU0_9CLOT</name>
<dbReference type="InterPro" id="IPR053924">
    <property type="entry name" value="RecX_HTH_2nd"/>
</dbReference>
<keyword evidence="4 5" id="KW-0963">Cytoplasm</keyword>
<dbReference type="PANTHER" id="PTHR33602">
    <property type="entry name" value="REGULATORY PROTEIN RECX FAMILY PROTEIN"/>
    <property type="match status" value="1"/>
</dbReference>
<evidence type="ECO:0000313" key="9">
    <source>
        <dbReference type="Proteomes" id="UP000077407"/>
    </source>
</evidence>
<evidence type="ECO:0000259" key="7">
    <source>
        <dbReference type="Pfam" id="PF21982"/>
    </source>
</evidence>
<comment type="similarity">
    <text evidence="2 5">Belongs to the RecX family.</text>
</comment>
<dbReference type="PATRIC" id="fig|1538.10.peg.2677"/>
<protein>
    <recommendedName>
        <fullName evidence="3 5">Regulatory protein RecX</fullName>
    </recommendedName>
</protein>
<dbReference type="NCBIfam" id="NF010732">
    <property type="entry name" value="PRK14134.1"/>
    <property type="match status" value="1"/>
</dbReference>
<dbReference type="RefSeq" id="WP_063556145.1">
    <property type="nucleotide sequence ID" value="NZ_LITT01000035.1"/>
</dbReference>
<comment type="subcellular location">
    <subcellularLocation>
        <location evidence="1 5">Cytoplasm</location>
    </subcellularLocation>
</comment>
<dbReference type="EMBL" id="LITT01000035">
    <property type="protein sequence ID" value="OAA84875.1"/>
    <property type="molecule type" value="Genomic_DNA"/>
</dbReference>
<dbReference type="InterPro" id="IPR036388">
    <property type="entry name" value="WH-like_DNA-bd_sf"/>
</dbReference>
<dbReference type="GO" id="GO:0006282">
    <property type="term" value="P:regulation of DNA repair"/>
    <property type="evidence" value="ECO:0007669"/>
    <property type="project" value="UniProtKB-UniRule"/>
</dbReference>
<evidence type="ECO:0000256" key="3">
    <source>
        <dbReference type="ARBA" id="ARBA00018111"/>
    </source>
</evidence>
<evidence type="ECO:0000259" key="6">
    <source>
        <dbReference type="Pfam" id="PF02631"/>
    </source>
</evidence>
<dbReference type="GO" id="GO:0005737">
    <property type="term" value="C:cytoplasm"/>
    <property type="evidence" value="ECO:0007669"/>
    <property type="project" value="UniProtKB-SubCell"/>
</dbReference>